<evidence type="ECO:0000313" key="5">
    <source>
        <dbReference type="Proteomes" id="UP000306985"/>
    </source>
</evidence>
<keyword evidence="1 4" id="KW-0808">Transferase</keyword>
<accession>A0A4U6QLD7</accession>
<dbReference type="OrthoDB" id="9799092at2"/>
<dbReference type="InterPro" id="IPR050832">
    <property type="entry name" value="Bact_Acetyltransf"/>
</dbReference>
<dbReference type="GO" id="GO:0016747">
    <property type="term" value="F:acyltransferase activity, transferring groups other than amino-acyl groups"/>
    <property type="evidence" value="ECO:0007669"/>
    <property type="project" value="InterPro"/>
</dbReference>
<evidence type="ECO:0000256" key="2">
    <source>
        <dbReference type="ARBA" id="ARBA00023315"/>
    </source>
</evidence>
<feature type="domain" description="N-acetyltransferase" evidence="3">
    <location>
        <begin position="11"/>
        <end position="171"/>
    </location>
</feature>
<dbReference type="PANTHER" id="PTHR43877">
    <property type="entry name" value="AMINOALKYLPHOSPHONATE N-ACETYLTRANSFERASE-RELATED-RELATED"/>
    <property type="match status" value="1"/>
</dbReference>
<proteinExistence type="predicted"/>
<evidence type="ECO:0000256" key="1">
    <source>
        <dbReference type="ARBA" id="ARBA00022679"/>
    </source>
</evidence>
<dbReference type="CDD" id="cd04301">
    <property type="entry name" value="NAT_SF"/>
    <property type="match status" value="2"/>
</dbReference>
<dbReference type="SUPFAM" id="SSF55729">
    <property type="entry name" value="Acyl-CoA N-acyltransferases (Nat)"/>
    <property type="match status" value="2"/>
</dbReference>
<evidence type="ECO:0000313" key="4">
    <source>
        <dbReference type="EMBL" id="TKV60976.1"/>
    </source>
</evidence>
<name>A0A4U6QLD7_9ACTN</name>
<keyword evidence="5" id="KW-1185">Reference proteome</keyword>
<dbReference type="RefSeq" id="WP_137448279.1">
    <property type="nucleotide sequence ID" value="NZ_SZZH01000001.1"/>
</dbReference>
<feature type="domain" description="N-acetyltransferase" evidence="3">
    <location>
        <begin position="176"/>
        <end position="328"/>
    </location>
</feature>
<dbReference type="Gene3D" id="3.40.630.30">
    <property type="match status" value="1"/>
</dbReference>
<dbReference type="AlphaFoldDB" id="A0A4U6QLD7"/>
<sequence>MSEHLSLPTGLDARPLTLADAPAVTALLSRWEDVEPSGQAYDLSDIEEEFTGPTAVLDGGGVAVLADDRLVGYGLLHVIAREPEWVAFCDGAVDPDWWGRGIGRWVLDRQMDVAHHRRSTEAADRPAELRATTGDTRPRELRLLTDAGFVTRRWFERMTRDLTVALPPTADDPAGVRVRPWRPEDDEPVRQVSNAAFADHFGSVPRDPAAWAADVSGAHSFRPGASFVAEEDGRIVGFALAAEYDADSARRGRRTGYVSRVGTLRAARGRGIASVLIVRVLTALRESGCQAAELDVDSESPTGAGRLYGRLGFVAADRHRMLIRPLPH</sequence>
<protein>
    <submittedName>
        <fullName evidence="4">GNAT family N-acetyltransferase</fullName>
    </submittedName>
</protein>
<organism evidence="4 5">
    <name type="scientific">Nakamurella flava</name>
    <dbReference type="NCBI Taxonomy" id="2576308"/>
    <lineage>
        <taxon>Bacteria</taxon>
        <taxon>Bacillati</taxon>
        <taxon>Actinomycetota</taxon>
        <taxon>Actinomycetes</taxon>
        <taxon>Nakamurellales</taxon>
        <taxon>Nakamurellaceae</taxon>
        <taxon>Nakamurella</taxon>
    </lineage>
</organism>
<dbReference type="PANTHER" id="PTHR43877:SF2">
    <property type="entry name" value="AMINOALKYLPHOSPHONATE N-ACETYLTRANSFERASE-RELATED"/>
    <property type="match status" value="1"/>
</dbReference>
<dbReference type="EMBL" id="SZZH01000001">
    <property type="protein sequence ID" value="TKV60976.1"/>
    <property type="molecule type" value="Genomic_DNA"/>
</dbReference>
<dbReference type="Pfam" id="PF00583">
    <property type="entry name" value="Acetyltransf_1"/>
    <property type="match status" value="2"/>
</dbReference>
<dbReference type="Proteomes" id="UP000306985">
    <property type="component" value="Unassembled WGS sequence"/>
</dbReference>
<reference evidence="4 5" key="1">
    <citation type="submission" date="2019-05" db="EMBL/GenBank/DDBJ databases">
        <title>Nakamurella sp. N5BH11, whole genome shotgun sequence.</title>
        <authorList>
            <person name="Tuo L."/>
        </authorList>
    </citation>
    <scope>NUCLEOTIDE SEQUENCE [LARGE SCALE GENOMIC DNA]</scope>
    <source>
        <strain evidence="4 5">N5BH11</strain>
    </source>
</reference>
<keyword evidence="2" id="KW-0012">Acyltransferase</keyword>
<comment type="caution">
    <text evidence="4">The sequence shown here is derived from an EMBL/GenBank/DDBJ whole genome shotgun (WGS) entry which is preliminary data.</text>
</comment>
<dbReference type="InterPro" id="IPR000182">
    <property type="entry name" value="GNAT_dom"/>
</dbReference>
<gene>
    <name evidence="4" type="ORF">FDO65_04785</name>
</gene>
<evidence type="ECO:0000259" key="3">
    <source>
        <dbReference type="PROSITE" id="PS51186"/>
    </source>
</evidence>
<dbReference type="PROSITE" id="PS51186">
    <property type="entry name" value="GNAT"/>
    <property type="match status" value="2"/>
</dbReference>
<dbReference type="InterPro" id="IPR016181">
    <property type="entry name" value="Acyl_CoA_acyltransferase"/>
</dbReference>